<sequence>MRRDKLNDKFIELGAILDPGRPPKIDKSAILIDVARMWAVLTRKHVDVEAACGLTKKPKAQIVDIDVADANNEFAAVEYVEDMYKFYKLAEVWSLKNTLAMEIVII</sequence>
<dbReference type="EMBL" id="JAUIZM010000001">
    <property type="protein sequence ID" value="KAK1402961.1"/>
    <property type="molecule type" value="Genomic_DNA"/>
</dbReference>
<dbReference type="Proteomes" id="UP001237642">
    <property type="component" value="Unassembled WGS sequence"/>
</dbReference>
<evidence type="ECO:0000256" key="3">
    <source>
        <dbReference type="ARBA" id="ARBA00023163"/>
    </source>
</evidence>
<dbReference type="AlphaFoldDB" id="A0AAD8NC37"/>
<keyword evidence="4" id="KW-0539">Nucleus</keyword>
<proteinExistence type="predicted"/>
<evidence type="ECO:0000313" key="6">
    <source>
        <dbReference type="Proteomes" id="UP001237642"/>
    </source>
</evidence>
<dbReference type="GO" id="GO:0003700">
    <property type="term" value="F:DNA-binding transcription factor activity"/>
    <property type="evidence" value="ECO:0007669"/>
    <property type="project" value="InterPro"/>
</dbReference>
<reference evidence="5" key="1">
    <citation type="submission" date="2023-02" db="EMBL/GenBank/DDBJ databases">
        <title>Genome of toxic invasive species Heracleum sosnowskyi carries increased number of genes despite the absence of recent whole-genome duplications.</title>
        <authorList>
            <person name="Schelkunov M."/>
            <person name="Shtratnikova V."/>
            <person name="Makarenko M."/>
            <person name="Klepikova A."/>
            <person name="Omelchenko D."/>
            <person name="Novikova G."/>
            <person name="Obukhova E."/>
            <person name="Bogdanov V."/>
            <person name="Penin A."/>
            <person name="Logacheva M."/>
        </authorList>
    </citation>
    <scope>NUCLEOTIDE SEQUENCE</scope>
    <source>
        <strain evidence="5">Hsosn_3</strain>
        <tissue evidence="5">Leaf</tissue>
    </source>
</reference>
<name>A0AAD8NC37_9APIA</name>
<keyword evidence="6" id="KW-1185">Reference proteome</keyword>
<keyword evidence="3" id="KW-0804">Transcription</keyword>
<evidence type="ECO:0000256" key="1">
    <source>
        <dbReference type="ARBA" id="ARBA00004123"/>
    </source>
</evidence>
<dbReference type="SUPFAM" id="SSF47459">
    <property type="entry name" value="HLH, helix-loop-helix DNA-binding domain"/>
    <property type="match status" value="1"/>
</dbReference>
<keyword evidence="2" id="KW-0805">Transcription regulation</keyword>
<dbReference type="GO" id="GO:0005634">
    <property type="term" value="C:nucleus"/>
    <property type="evidence" value="ECO:0007669"/>
    <property type="project" value="UniProtKB-SubCell"/>
</dbReference>
<comment type="caution">
    <text evidence="5">The sequence shown here is derived from an EMBL/GenBank/DDBJ whole genome shotgun (WGS) entry which is preliminary data.</text>
</comment>
<dbReference type="PANTHER" id="PTHR46133">
    <property type="entry name" value="BHLH TRANSCRIPTION FACTOR"/>
    <property type="match status" value="1"/>
</dbReference>
<comment type="subcellular location">
    <subcellularLocation>
        <location evidence="1">Nucleus</location>
    </subcellularLocation>
</comment>
<dbReference type="GO" id="GO:0046983">
    <property type="term" value="F:protein dimerization activity"/>
    <property type="evidence" value="ECO:0007669"/>
    <property type="project" value="InterPro"/>
</dbReference>
<protein>
    <submittedName>
        <fullName evidence="5">Uncharacterized protein</fullName>
    </submittedName>
</protein>
<evidence type="ECO:0000256" key="4">
    <source>
        <dbReference type="ARBA" id="ARBA00023242"/>
    </source>
</evidence>
<evidence type="ECO:0000313" key="5">
    <source>
        <dbReference type="EMBL" id="KAK1402961.1"/>
    </source>
</evidence>
<dbReference type="InterPro" id="IPR044818">
    <property type="entry name" value="ILR3-like"/>
</dbReference>
<accession>A0AAD8NC37</accession>
<organism evidence="5 6">
    <name type="scientific">Heracleum sosnowskyi</name>
    <dbReference type="NCBI Taxonomy" id="360622"/>
    <lineage>
        <taxon>Eukaryota</taxon>
        <taxon>Viridiplantae</taxon>
        <taxon>Streptophyta</taxon>
        <taxon>Embryophyta</taxon>
        <taxon>Tracheophyta</taxon>
        <taxon>Spermatophyta</taxon>
        <taxon>Magnoliopsida</taxon>
        <taxon>eudicotyledons</taxon>
        <taxon>Gunneridae</taxon>
        <taxon>Pentapetalae</taxon>
        <taxon>asterids</taxon>
        <taxon>campanulids</taxon>
        <taxon>Apiales</taxon>
        <taxon>Apiaceae</taxon>
        <taxon>Apioideae</taxon>
        <taxon>apioid superclade</taxon>
        <taxon>Tordylieae</taxon>
        <taxon>Tordyliinae</taxon>
        <taxon>Heracleum</taxon>
    </lineage>
</organism>
<dbReference type="InterPro" id="IPR036638">
    <property type="entry name" value="HLH_DNA-bd_sf"/>
</dbReference>
<evidence type="ECO:0000256" key="2">
    <source>
        <dbReference type="ARBA" id="ARBA00023015"/>
    </source>
</evidence>
<dbReference type="GO" id="GO:0006879">
    <property type="term" value="P:intracellular iron ion homeostasis"/>
    <property type="evidence" value="ECO:0007669"/>
    <property type="project" value="InterPro"/>
</dbReference>
<gene>
    <name evidence="5" type="ORF">POM88_002566</name>
</gene>
<dbReference type="PANTHER" id="PTHR46133:SF28">
    <property type="entry name" value="BHLH TRANSCRIPTION FACTOR"/>
    <property type="match status" value="1"/>
</dbReference>
<reference evidence="5" key="2">
    <citation type="submission" date="2023-05" db="EMBL/GenBank/DDBJ databases">
        <authorList>
            <person name="Schelkunov M.I."/>
        </authorList>
    </citation>
    <scope>NUCLEOTIDE SEQUENCE</scope>
    <source>
        <strain evidence="5">Hsosn_3</strain>
        <tissue evidence="5">Leaf</tissue>
    </source>
</reference>